<keyword evidence="8" id="KW-0732">Signal</keyword>
<keyword evidence="4" id="KW-0540">Nuclease</keyword>
<reference evidence="12" key="1">
    <citation type="journal article" date="2005" name="Nature">
        <title>The map-based sequence of the rice genome.</title>
        <authorList>
            <consortium name="International rice genome sequencing project (IRGSP)"/>
            <person name="Matsumoto T."/>
            <person name="Wu J."/>
            <person name="Kanamori H."/>
            <person name="Katayose Y."/>
            <person name="Fujisawa M."/>
            <person name="Namiki N."/>
            <person name="Mizuno H."/>
            <person name="Yamamoto K."/>
            <person name="Antonio B.A."/>
            <person name="Baba T."/>
            <person name="Sakata K."/>
            <person name="Nagamura Y."/>
            <person name="Aoki H."/>
            <person name="Arikawa K."/>
            <person name="Arita K."/>
            <person name="Bito T."/>
            <person name="Chiden Y."/>
            <person name="Fujitsuka N."/>
            <person name="Fukunaka R."/>
            <person name="Hamada M."/>
            <person name="Harada C."/>
            <person name="Hayashi A."/>
            <person name="Hijishita S."/>
            <person name="Honda M."/>
            <person name="Hosokawa S."/>
            <person name="Ichikawa Y."/>
            <person name="Idonuma A."/>
            <person name="Iijima M."/>
            <person name="Ikeda M."/>
            <person name="Ikeno M."/>
            <person name="Ito K."/>
            <person name="Ito S."/>
            <person name="Ito T."/>
            <person name="Ito Y."/>
            <person name="Ito Y."/>
            <person name="Iwabuchi A."/>
            <person name="Kamiya K."/>
            <person name="Karasawa W."/>
            <person name="Kurita K."/>
            <person name="Katagiri S."/>
            <person name="Kikuta A."/>
            <person name="Kobayashi H."/>
            <person name="Kobayashi N."/>
            <person name="Machita K."/>
            <person name="Maehara T."/>
            <person name="Masukawa M."/>
            <person name="Mizubayashi T."/>
            <person name="Mukai Y."/>
            <person name="Nagasaki H."/>
            <person name="Nagata Y."/>
            <person name="Naito S."/>
            <person name="Nakashima M."/>
            <person name="Nakama Y."/>
            <person name="Nakamichi Y."/>
            <person name="Nakamura M."/>
            <person name="Meguro A."/>
            <person name="Negishi M."/>
            <person name="Ohta I."/>
            <person name="Ohta T."/>
            <person name="Okamoto M."/>
            <person name="Ono N."/>
            <person name="Saji S."/>
            <person name="Sakaguchi M."/>
            <person name="Sakai K."/>
            <person name="Shibata M."/>
            <person name="Shimokawa T."/>
            <person name="Song J."/>
            <person name="Takazaki Y."/>
            <person name="Terasawa K."/>
            <person name="Tsugane M."/>
            <person name="Tsuji K."/>
            <person name="Ueda S."/>
            <person name="Waki K."/>
            <person name="Yamagata H."/>
            <person name="Yamamoto M."/>
            <person name="Yamamoto S."/>
            <person name="Yamane H."/>
            <person name="Yoshiki S."/>
            <person name="Yoshihara R."/>
            <person name="Yukawa K."/>
            <person name="Zhong H."/>
            <person name="Yano M."/>
            <person name="Yuan Q."/>
            <person name="Ouyang S."/>
            <person name="Liu J."/>
            <person name="Jones K.M."/>
            <person name="Gansberger K."/>
            <person name="Moffat K."/>
            <person name="Hill J."/>
            <person name="Bera J."/>
            <person name="Fadrosh D."/>
            <person name="Jin S."/>
            <person name="Johri S."/>
            <person name="Kim M."/>
            <person name="Overton L."/>
            <person name="Reardon M."/>
            <person name="Tsitrin T."/>
            <person name="Vuong H."/>
            <person name="Weaver B."/>
            <person name="Ciecko A."/>
            <person name="Tallon L."/>
            <person name="Jackson J."/>
            <person name="Pai G."/>
            <person name="Aken S.V."/>
            <person name="Utterback T."/>
            <person name="Reidmuller S."/>
            <person name="Feldblyum T."/>
            <person name="Hsiao J."/>
            <person name="Zismann V."/>
            <person name="Iobst S."/>
            <person name="de Vazeille A.R."/>
            <person name="Buell C.R."/>
            <person name="Ying K."/>
            <person name="Li Y."/>
            <person name="Lu T."/>
            <person name="Huang Y."/>
            <person name="Zhao Q."/>
            <person name="Feng Q."/>
            <person name="Zhang L."/>
            <person name="Zhu J."/>
            <person name="Weng Q."/>
            <person name="Mu J."/>
            <person name="Lu Y."/>
            <person name="Fan D."/>
            <person name="Liu Y."/>
            <person name="Guan J."/>
            <person name="Zhang Y."/>
            <person name="Yu S."/>
            <person name="Liu X."/>
            <person name="Zhang Y."/>
            <person name="Hong G."/>
            <person name="Han B."/>
            <person name="Choisne N."/>
            <person name="Demange N."/>
            <person name="Orjeda G."/>
            <person name="Samain S."/>
            <person name="Cattolico L."/>
            <person name="Pelletier E."/>
            <person name="Couloux A."/>
            <person name="Segurens B."/>
            <person name="Wincker P."/>
            <person name="D'Hont A."/>
            <person name="Scarpelli C."/>
            <person name="Weissenbach J."/>
            <person name="Salanoubat M."/>
            <person name="Quetier F."/>
            <person name="Yu Y."/>
            <person name="Kim H.R."/>
            <person name="Rambo T."/>
            <person name="Currie J."/>
            <person name="Collura K."/>
            <person name="Luo M."/>
            <person name="Yang T."/>
            <person name="Ammiraju J.S.S."/>
            <person name="Engler F."/>
            <person name="Soderlund C."/>
            <person name="Wing R.A."/>
            <person name="Palmer L.E."/>
            <person name="de la Bastide M."/>
            <person name="Spiegel L."/>
            <person name="Nascimento L."/>
            <person name="Zutavern T."/>
            <person name="O'Shaughnessy A."/>
            <person name="Dike S."/>
            <person name="Dedhia N."/>
            <person name="Preston R."/>
            <person name="Balija V."/>
            <person name="McCombie W.R."/>
            <person name="Chow T."/>
            <person name="Chen H."/>
            <person name="Chung M."/>
            <person name="Chen C."/>
            <person name="Shaw J."/>
            <person name="Wu H."/>
            <person name="Hsiao K."/>
            <person name="Chao Y."/>
            <person name="Chu M."/>
            <person name="Cheng C."/>
            <person name="Hour A."/>
            <person name="Lee P."/>
            <person name="Lin S."/>
            <person name="Lin Y."/>
            <person name="Liou J."/>
            <person name="Liu S."/>
            <person name="Hsing Y."/>
            <person name="Raghuvanshi S."/>
            <person name="Mohanty A."/>
            <person name="Bharti A.K."/>
            <person name="Gaur A."/>
            <person name="Gupta V."/>
            <person name="Kumar D."/>
            <person name="Ravi V."/>
            <person name="Vij S."/>
            <person name="Kapur A."/>
            <person name="Khurana P."/>
            <person name="Khurana P."/>
            <person name="Khurana J.P."/>
            <person name="Tyagi A.K."/>
            <person name="Gaikwad K."/>
            <person name="Singh A."/>
            <person name="Dalal V."/>
            <person name="Srivastava S."/>
            <person name="Dixit A."/>
            <person name="Pal A.K."/>
            <person name="Ghazi I.A."/>
            <person name="Yadav M."/>
            <person name="Pandit A."/>
            <person name="Bhargava A."/>
            <person name="Sureshbabu K."/>
            <person name="Batra K."/>
            <person name="Sharma T.R."/>
            <person name="Mohapatra T."/>
            <person name="Singh N.K."/>
            <person name="Messing J."/>
            <person name="Nelson A.B."/>
            <person name="Fuks G."/>
            <person name="Kavchok S."/>
            <person name="Keizer G."/>
            <person name="Linton E."/>
            <person name="Llaca V."/>
            <person name="Song R."/>
            <person name="Tanyolac B."/>
            <person name="Young S."/>
            <person name="Ho-Il K."/>
            <person name="Hahn J.H."/>
            <person name="Sangsakoo G."/>
            <person name="Vanavichit A."/>
            <person name="de Mattos Luiz.A.T."/>
            <person name="Zimmer P.D."/>
            <person name="Malone G."/>
            <person name="Dellagostin O."/>
            <person name="de Oliveira A.C."/>
            <person name="Bevan M."/>
            <person name="Bancroft I."/>
            <person name="Minx P."/>
            <person name="Cordum H."/>
            <person name="Wilson R."/>
            <person name="Cheng Z."/>
            <person name="Jin W."/>
            <person name="Jiang J."/>
            <person name="Leong S.A."/>
            <person name="Iwama H."/>
            <person name="Gojobori T."/>
            <person name="Itoh T."/>
            <person name="Niimura Y."/>
            <person name="Fujii Y."/>
            <person name="Habara T."/>
            <person name="Sakai H."/>
            <person name="Sato Y."/>
            <person name="Wilson G."/>
            <person name="Kumar K."/>
            <person name="McCouch S."/>
            <person name="Juretic N."/>
            <person name="Hoen D."/>
            <person name="Wright S."/>
            <person name="Bruskiewich R."/>
            <person name="Bureau T."/>
            <person name="Miyao A."/>
            <person name="Hirochika H."/>
            <person name="Nishikawa T."/>
            <person name="Kadowaki K."/>
            <person name="Sugiura M."/>
            <person name="Burr B."/>
            <person name="Sasaki T."/>
        </authorList>
    </citation>
    <scope>NUCLEOTIDE SEQUENCE [LARGE SCALE GENOMIC DNA]</scope>
    <source>
        <strain evidence="12">cv. Nipponbare</strain>
    </source>
</reference>
<feature type="domain" description="DUF8040" evidence="10">
    <location>
        <begin position="82"/>
        <end position="177"/>
    </location>
</feature>
<dbReference type="PANTHER" id="PTHR22930">
    <property type="match status" value="1"/>
</dbReference>
<dbReference type="Pfam" id="PF13359">
    <property type="entry name" value="DDE_Tnp_4"/>
    <property type="match status" value="1"/>
</dbReference>
<sequence length="438" mass="50542">MIFFLFGMYVRINNLFACFCSPIYIGRPNHQIYYLLLISPVIVMDPSYRRRSQNEDEFMLFVLPTIEGDSSQPSSSRKPMHTSKLSGACRVNEILTGHQSLSKRNFRMEVNVFRALVDKLREKQLLADARDVSVEEQVAIFLYALAKNASNETLQDQFQHSGQTISKYFGVVLDAVKQLTCVYIRPPFLHPHHILRRPKFHPFFENCVGSIDGTHVPMILPLDQQEPYRNRKQTISQNVMVACDFDLKFVHVHAGWEGSASDARVLQDALNHGFEVPPGKFFLVDAGYANTTQFLAPYRGTRYHLKEQGRANQKPQNYKELFNLRHAQLRNHIERAIGVLKMRFPILKTGSHHPAHKQVDISVACCALHNFIRLHNGDLVWPSNCRLEIDPDHIVDVPNGDENYNGDVQEFNNSREAGNRKRDDMAQRMWNHYVARRK</sequence>
<dbReference type="InterPro" id="IPR027806">
    <property type="entry name" value="HARBI1_dom"/>
</dbReference>
<evidence type="ECO:0000256" key="3">
    <source>
        <dbReference type="ARBA" id="ARBA00006958"/>
    </source>
</evidence>
<dbReference type="Pfam" id="PF26138">
    <property type="entry name" value="DUF8040"/>
    <property type="match status" value="1"/>
</dbReference>
<dbReference type="GO" id="GO:0004518">
    <property type="term" value="F:nuclease activity"/>
    <property type="evidence" value="ECO:0007669"/>
    <property type="project" value="UniProtKB-KW"/>
</dbReference>
<dbReference type="InterPro" id="IPR045249">
    <property type="entry name" value="HARBI1-like"/>
</dbReference>
<reference evidence="11 12" key="2">
    <citation type="journal article" date="2013" name="Plant Cell Physiol.">
        <title>Rice Annotation Project Database (RAP-DB): an integrative and interactive database for rice genomics.</title>
        <authorList>
            <person name="Sakai H."/>
            <person name="Lee S.S."/>
            <person name="Tanaka T."/>
            <person name="Numa H."/>
            <person name="Kim J."/>
            <person name="Kawahara Y."/>
            <person name="Wakimoto H."/>
            <person name="Yang C.C."/>
            <person name="Iwamoto M."/>
            <person name="Abe T."/>
            <person name="Yamada Y."/>
            <person name="Muto A."/>
            <person name="Inokuchi H."/>
            <person name="Ikemura T."/>
            <person name="Matsumoto T."/>
            <person name="Sasaki T."/>
            <person name="Itoh T."/>
        </authorList>
    </citation>
    <scope>NUCLEOTIDE SEQUENCE [LARGE SCALE GENOMIC DNA]</scope>
    <source>
        <strain evidence="12">cv. Nipponbare</strain>
    </source>
</reference>
<evidence type="ECO:0000313" key="12">
    <source>
        <dbReference type="Proteomes" id="UP000059680"/>
    </source>
</evidence>
<dbReference type="InterPro" id="IPR058353">
    <property type="entry name" value="DUF8040"/>
</dbReference>
<evidence type="ECO:0000256" key="4">
    <source>
        <dbReference type="ARBA" id="ARBA00022722"/>
    </source>
</evidence>
<keyword evidence="12" id="KW-1185">Reference proteome</keyword>
<protein>
    <submittedName>
        <fullName evidence="11">Os07g0116050 protein</fullName>
    </submittedName>
</protein>
<dbReference type="EMBL" id="AP014963">
    <property type="protein sequence ID" value="BAS99809.1"/>
    <property type="molecule type" value="Genomic_DNA"/>
</dbReference>
<evidence type="ECO:0000259" key="10">
    <source>
        <dbReference type="Pfam" id="PF26138"/>
    </source>
</evidence>
<comment type="cofactor">
    <cofactor evidence="1">
        <name>a divalent metal cation</name>
        <dbReference type="ChEBI" id="CHEBI:60240"/>
    </cofactor>
</comment>
<evidence type="ECO:0000256" key="2">
    <source>
        <dbReference type="ARBA" id="ARBA00004123"/>
    </source>
</evidence>
<evidence type="ECO:0000256" key="8">
    <source>
        <dbReference type="SAM" id="SignalP"/>
    </source>
</evidence>
<organism evidence="11 12">
    <name type="scientific">Oryza sativa subsp. japonica</name>
    <name type="common">Rice</name>
    <dbReference type="NCBI Taxonomy" id="39947"/>
    <lineage>
        <taxon>Eukaryota</taxon>
        <taxon>Viridiplantae</taxon>
        <taxon>Streptophyta</taxon>
        <taxon>Embryophyta</taxon>
        <taxon>Tracheophyta</taxon>
        <taxon>Spermatophyta</taxon>
        <taxon>Magnoliopsida</taxon>
        <taxon>Liliopsida</taxon>
        <taxon>Poales</taxon>
        <taxon>Poaceae</taxon>
        <taxon>BOP clade</taxon>
        <taxon>Oryzoideae</taxon>
        <taxon>Oryzeae</taxon>
        <taxon>Oryzinae</taxon>
        <taxon>Oryza</taxon>
        <taxon>Oryza sativa</taxon>
    </lineage>
</organism>
<proteinExistence type="inferred from homology"/>
<dbReference type="STRING" id="39947.A0A0N7KMU7"/>
<name>A0A0N7KMU7_ORYSJ</name>
<keyword evidence="5" id="KW-0479">Metal-binding</keyword>
<evidence type="ECO:0000256" key="5">
    <source>
        <dbReference type="ARBA" id="ARBA00022723"/>
    </source>
</evidence>
<dbReference type="OMA" id="NRRQRIC"/>
<keyword evidence="6" id="KW-0378">Hydrolase</keyword>
<feature type="chain" id="PRO_5006014827" evidence="8">
    <location>
        <begin position="18"/>
        <end position="438"/>
    </location>
</feature>
<dbReference type="PANTHER" id="PTHR22930:SF271">
    <property type="entry name" value="OS03G0643050 PROTEIN"/>
    <property type="match status" value="1"/>
</dbReference>
<evidence type="ECO:0000256" key="7">
    <source>
        <dbReference type="ARBA" id="ARBA00023242"/>
    </source>
</evidence>
<dbReference type="FunCoup" id="A0A0N7KMU7">
    <property type="interactions" value="9"/>
</dbReference>
<feature type="signal peptide" evidence="8">
    <location>
        <begin position="1"/>
        <end position="17"/>
    </location>
</feature>
<reference evidence="11 12" key="3">
    <citation type="journal article" date="2013" name="Rice">
        <title>Improvement of the Oryza sativa Nipponbare reference genome using next generation sequence and optical map data.</title>
        <authorList>
            <person name="Kawahara Y."/>
            <person name="de la Bastide M."/>
            <person name="Hamilton J.P."/>
            <person name="Kanamori H."/>
            <person name="McCombie W.R."/>
            <person name="Ouyang S."/>
            <person name="Schwartz D.C."/>
            <person name="Tanaka T."/>
            <person name="Wu J."/>
            <person name="Zhou S."/>
            <person name="Childs K.L."/>
            <person name="Davidson R.M."/>
            <person name="Lin H."/>
            <person name="Quesada-Ocampo L."/>
            <person name="Vaillancourt B."/>
            <person name="Sakai H."/>
            <person name="Lee S.S."/>
            <person name="Kim J."/>
            <person name="Numa H."/>
            <person name="Itoh T."/>
            <person name="Buell C.R."/>
            <person name="Matsumoto T."/>
        </authorList>
    </citation>
    <scope>NUCLEOTIDE SEQUENCE [LARGE SCALE GENOMIC DNA]</scope>
    <source>
        <strain evidence="12">cv. Nipponbare</strain>
    </source>
</reference>
<evidence type="ECO:0000313" key="11">
    <source>
        <dbReference type="EMBL" id="BAS99809.1"/>
    </source>
</evidence>
<evidence type="ECO:0000256" key="6">
    <source>
        <dbReference type="ARBA" id="ARBA00022801"/>
    </source>
</evidence>
<dbReference type="GO" id="GO:0016787">
    <property type="term" value="F:hydrolase activity"/>
    <property type="evidence" value="ECO:0007669"/>
    <property type="project" value="UniProtKB-KW"/>
</dbReference>
<dbReference type="PaxDb" id="39947-A0A0N7KMU7"/>
<dbReference type="Gramene" id="Os07t0116050-00">
    <property type="protein sequence ID" value="Os07t0116050-00"/>
    <property type="gene ID" value="Os07g0116050"/>
</dbReference>
<evidence type="ECO:0000256" key="1">
    <source>
        <dbReference type="ARBA" id="ARBA00001968"/>
    </source>
</evidence>
<keyword evidence="7" id="KW-0539">Nucleus</keyword>
<accession>A0A0N7KMU7</accession>
<comment type="subcellular location">
    <subcellularLocation>
        <location evidence="2">Nucleus</location>
    </subcellularLocation>
</comment>
<dbReference type="eggNOG" id="KOG4585">
    <property type="taxonomic scope" value="Eukaryota"/>
</dbReference>
<dbReference type="GO" id="GO:0005634">
    <property type="term" value="C:nucleus"/>
    <property type="evidence" value="ECO:0007669"/>
    <property type="project" value="UniProtKB-SubCell"/>
</dbReference>
<feature type="domain" description="DDE Tnp4" evidence="9">
    <location>
        <begin position="211"/>
        <end position="370"/>
    </location>
</feature>
<dbReference type="InParanoid" id="A0A0N7KMU7"/>
<dbReference type="GO" id="GO:0046872">
    <property type="term" value="F:metal ion binding"/>
    <property type="evidence" value="ECO:0007669"/>
    <property type="project" value="UniProtKB-KW"/>
</dbReference>
<comment type="similarity">
    <text evidence="3">Belongs to the HARBI1 family.</text>
</comment>
<gene>
    <name evidence="11" type="ordered locus">Os07g0116050</name>
    <name evidence="11" type="ORF">OSNPB_070116050</name>
</gene>
<dbReference type="Proteomes" id="UP000059680">
    <property type="component" value="Chromosome 7"/>
</dbReference>
<dbReference type="AlphaFoldDB" id="A0A0N7KMU7"/>
<evidence type="ECO:0000259" key="9">
    <source>
        <dbReference type="Pfam" id="PF13359"/>
    </source>
</evidence>